<comment type="caution">
    <text evidence="2">The sequence shown here is derived from an EMBL/GenBank/DDBJ whole genome shotgun (WGS) entry which is preliminary data.</text>
</comment>
<keyword evidence="1" id="KW-1133">Transmembrane helix</keyword>
<gene>
    <name evidence="2" type="ORF">F6J89_27415</name>
</gene>
<evidence type="ECO:0000256" key="1">
    <source>
        <dbReference type="SAM" id="Phobius"/>
    </source>
</evidence>
<keyword evidence="1" id="KW-0812">Transmembrane</keyword>
<name>A0A6B3NHM0_9CYAN</name>
<accession>A0A6B3NHM0</accession>
<feature type="transmembrane region" description="Helical" evidence="1">
    <location>
        <begin position="7"/>
        <end position="28"/>
    </location>
</feature>
<proteinExistence type="predicted"/>
<dbReference type="PROSITE" id="PS51257">
    <property type="entry name" value="PROKAR_LIPOPROTEIN"/>
    <property type="match status" value="1"/>
</dbReference>
<dbReference type="AlphaFoldDB" id="A0A6B3NHM0"/>
<sequence length="122" mass="14489">MRRFNIVPFYTIITGCLFPFFVISIPPVNLRYSCLTVRHKTITVVNKIKINNRRKTYYFVHTKNHGIFVVRDDLFQWKLRADDTYEQLKKENKYNIKLNGIRLGSINSYPNILEATEVTSTR</sequence>
<organism evidence="2">
    <name type="scientific">Symploca sp. SIO1C4</name>
    <dbReference type="NCBI Taxonomy" id="2607765"/>
    <lineage>
        <taxon>Bacteria</taxon>
        <taxon>Bacillati</taxon>
        <taxon>Cyanobacteriota</taxon>
        <taxon>Cyanophyceae</taxon>
        <taxon>Coleofasciculales</taxon>
        <taxon>Coleofasciculaceae</taxon>
        <taxon>Symploca</taxon>
    </lineage>
</organism>
<dbReference type="EMBL" id="JAAHFQ010000761">
    <property type="protein sequence ID" value="NER31247.1"/>
    <property type="molecule type" value="Genomic_DNA"/>
</dbReference>
<protein>
    <submittedName>
        <fullName evidence="2">Uncharacterized protein</fullName>
    </submittedName>
</protein>
<reference evidence="2" key="1">
    <citation type="submission" date="2019-11" db="EMBL/GenBank/DDBJ databases">
        <title>Genomic insights into an expanded diversity of filamentous marine cyanobacteria reveals the extraordinary biosynthetic potential of Moorea and Okeania.</title>
        <authorList>
            <person name="Ferreira Leao T."/>
            <person name="Wang M."/>
            <person name="Moss N."/>
            <person name="Da Silva R."/>
            <person name="Sanders J."/>
            <person name="Nurk S."/>
            <person name="Gurevich A."/>
            <person name="Humphrey G."/>
            <person name="Reher R."/>
            <person name="Zhu Q."/>
            <person name="Belda-Ferre P."/>
            <person name="Glukhov E."/>
            <person name="Rex R."/>
            <person name="Dorrestein P.C."/>
            <person name="Knight R."/>
            <person name="Pevzner P."/>
            <person name="Gerwick W.H."/>
            <person name="Gerwick L."/>
        </authorList>
    </citation>
    <scope>NUCLEOTIDE SEQUENCE</scope>
    <source>
        <strain evidence="2">SIO1C4</strain>
    </source>
</reference>
<evidence type="ECO:0000313" key="2">
    <source>
        <dbReference type="EMBL" id="NER31247.1"/>
    </source>
</evidence>
<keyword evidence="1" id="KW-0472">Membrane</keyword>